<feature type="chain" id="PRO_5040205992" description="Fibrinogen C-terminal domain-containing protein" evidence="3">
    <location>
        <begin position="21"/>
        <end position="700"/>
    </location>
</feature>
<dbReference type="Proteomes" id="UP001153709">
    <property type="component" value="Chromosome 8"/>
</dbReference>
<dbReference type="SUPFAM" id="SSF56496">
    <property type="entry name" value="Fibrinogen C-terminal domain-like"/>
    <property type="match status" value="1"/>
</dbReference>
<reference evidence="5" key="1">
    <citation type="submission" date="2022-01" db="EMBL/GenBank/DDBJ databases">
        <authorList>
            <person name="King R."/>
        </authorList>
    </citation>
    <scope>NUCLEOTIDE SEQUENCE</scope>
</reference>
<proteinExistence type="predicted"/>
<protein>
    <recommendedName>
        <fullName evidence="4">Fibrinogen C-terminal domain-containing protein</fullName>
    </recommendedName>
</protein>
<evidence type="ECO:0000313" key="6">
    <source>
        <dbReference type="Proteomes" id="UP001153709"/>
    </source>
</evidence>
<accession>A0A9N9TB54</accession>
<feature type="coiled-coil region" evidence="2">
    <location>
        <begin position="126"/>
        <end position="181"/>
    </location>
</feature>
<dbReference type="PROSITE" id="PS51406">
    <property type="entry name" value="FIBRINOGEN_C_2"/>
    <property type="match status" value="1"/>
</dbReference>
<dbReference type="PANTHER" id="PTHR19143:SF444">
    <property type="entry name" value="PROTEIN SCABROUS"/>
    <property type="match status" value="1"/>
</dbReference>
<dbReference type="AlphaFoldDB" id="A0A9N9TB54"/>
<dbReference type="InterPro" id="IPR014716">
    <property type="entry name" value="Fibrinogen_a/b/g_C_1"/>
</dbReference>
<dbReference type="PROSITE" id="PS00514">
    <property type="entry name" value="FIBRINOGEN_C_1"/>
    <property type="match status" value="1"/>
</dbReference>
<keyword evidence="2" id="KW-0175">Coiled coil</keyword>
<evidence type="ECO:0000256" key="2">
    <source>
        <dbReference type="SAM" id="Coils"/>
    </source>
</evidence>
<dbReference type="CDD" id="cd00087">
    <property type="entry name" value="FReD"/>
    <property type="match status" value="1"/>
</dbReference>
<dbReference type="Pfam" id="PF00147">
    <property type="entry name" value="Fibrinogen_C"/>
    <property type="match status" value="1"/>
</dbReference>
<dbReference type="Gene3D" id="4.10.530.10">
    <property type="entry name" value="Gamma-fibrinogen Carboxyl Terminal Fragment, domain 2"/>
    <property type="match status" value="1"/>
</dbReference>
<gene>
    <name evidence="5" type="ORF">DIABBA_LOCUS12133</name>
</gene>
<evidence type="ECO:0000256" key="1">
    <source>
        <dbReference type="ARBA" id="ARBA00023157"/>
    </source>
</evidence>
<dbReference type="InterPro" id="IPR020837">
    <property type="entry name" value="Fibrinogen_CS"/>
</dbReference>
<keyword evidence="6" id="KW-1185">Reference proteome</keyword>
<dbReference type="Gene3D" id="3.90.215.10">
    <property type="entry name" value="Gamma Fibrinogen, chain A, domain 1"/>
    <property type="match status" value="1"/>
</dbReference>
<dbReference type="InterPro" id="IPR050373">
    <property type="entry name" value="Fibrinogen_C-term_domain"/>
</dbReference>
<keyword evidence="1" id="KW-1015">Disulfide bond</keyword>
<organism evidence="5 6">
    <name type="scientific">Diabrotica balteata</name>
    <name type="common">Banded cucumber beetle</name>
    <dbReference type="NCBI Taxonomy" id="107213"/>
    <lineage>
        <taxon>Eukaryota</taxon>
        <taxon>Metazoa</taxon>
        <taxon>Ecdysozoa</taxon>
        <taxon>Arthropoda</taxon>
        <taxon>Hexapoda</taxon>
        <taxon>Insecta</taxon>
        <taxon>Pterygota</taxon>
        <taxon>Neoptera</taxon>
        <taxon>Endopterygota</taxon>
        <taxon>Coleoptera</taxon>
        <taxon>Polyphaga</taxon>
        <taxon>Cucujiformia</taxon>
        <taxon>Chrysomeloidea</taxon>
        <taxon>Chrysomelidae</taxon>
        <taxon>Galerucinae</taxon>
        <taxon>Diabroticina</taxon>
        <taxon>Diabroticites</taxon>
        <taxon>Diabrotica</taxon>
    </lineage>
</organism>
<dbReference type="PANTHER" id="PTHR19143">
    <property type="entry name" value="FIBRINOGEN/TENASCIN/ANGIOPOEITIN"/>
    <property type="match status" value="1"/>
</dbReference>
<name>A0A9N9TB54_DIABA</name>
<dbReference type="EMBL" id="OU898283">
    <property type="protein sequence ID" value="CAG9839357.1"/>
    <property type="molecule type" value="Genomic_DNA"/>
</dbReference>
<dbReference type="OrthoDB" id="9990035at2759"/>
<dbReference type="GO" id="GO:0005615">
    <property type="term" value="C:extracellular space"/>
    <property type="evidence" value="ECO:0007669"/>
    <property type="project" value="TreeGrafter"/>
</dbReference>
<dbReference type="InterPro" id="IPR036056">
    <property type="entry name" value="Fibrinogen-like_C"/>
</dbReference>
<evidence type="ECO:0000259" key="4">
    <source>
        <dbReference type="PROSITE" id="PS51406"/>
    </source>
</evidence>
<dbReference type="InterPro" id="IPR002181">
    <property type="entry name" value="Fibrinogen_a/b/g_C_dom"/>
</dbReference>
<feature type="domain" description="Fibrinogen C-terminal" evidence="4">
    <location>
        <begin position="452"/>
        <end position="623"/>
    </location>
</feature>
<keyword evidence="3" id="KW-0732">Signal</keyword>
<evidence type="ECO:0000256" key="3">
    <source>
        <dbReference type="SAM" id="SignalP"/>
    </source>
</evidence>
<feature type="signal peptide" evidence="3">
    <location>
        <begin position="1"/>
        <end position="20"/>
    </location>
</feature>
<evidence type="ECO:0000313" key="5">
    <source>
        <dbReference type="EMBL" id="CAG9839357.1"/>
    </source>
</evidence>
<dbReference type="SMART" id="SM00186">
    <property type="entry name" value="FBG"/>
    <property type="match status" value="1"/>
</dbReference>
<sequence>MKSCVLTLVVVTLCFQCAECDLEEDFRVLSKQVTALLDKRKEDVKIIEEHIKRAIFDIPEIVEMRNEIKKLRTTLKQTTSTQPKMDKMEKNDILTIKWLYNAVEQLKTEVLEVQESLNSSKILENHEKAETKLTLLQSDMASLNAELDTAKIRNAKYEADMQILKEELRMAREKSRNTAEMCGRLKNQLKTAEMEWNQNWKILNEKSPSLENEISAHPSRHQRILKQHIVRLEKTTKTLNKENYSLKSRIIKMDEDIKAVQKSLKWRENLETIQDKKEKSVEYESLSEKIINITETQISNSNSITNLTQQLANFDKLHLSMLELLENVETIENKVDKTLPEFRKEISKLEVQLSETSSAVSLVREDQKNSIDSMKAIGFSVSNMQDKTTEDHDQLKKVQEVVTNLVKSHAVQTSKLHDHILKEESSSINVNATKATIHLVQELRSFESEYKNIVNKLPRDCGSVDGPPGIYLISPGEVEPILAHCEDGWTTIQKRYDGTVDFNRNWNEYSNGFGSATGEHWLGNRNINYLTKMNCSQLQINMRDIYNQHWQANYQNFRVADFSAGFKLFIDHYSGNASDAFNYQNLMEFSTIDNDRDISNTHCASNYEGGWWFSHCQHANLNGSNPRNNKKDSPKDIVAQKFERDKLICKRKRKVVVCKWIDKRDLVISSIDFRWCQIVAVMLGLLENLIEFRITTISPA</sequence>